<dbReference type="Gene3D" id="2.70.98.10">
    <property type="match status" value="1"/>
</dbReference>
<dbReference type="GO" id="GO:0005975">
    <property type="term" value="P:carbohydrate metabolic process"/>
    <property type="evidence" value="ECO:0007669"/>
    <property type="project" value="InterPro"/>
</dbReference>
<dbReference type="PANTHER" id="PTHR11122">
    <property type="entry name" value="APOSPORY-ASSOCIATED PROTEIN C-RELATED"/>
    <property type="match status" value="1"/>
</dbReference>
<dbReference type="EC" id="5.1.3.15" evidence="3"/>
<dbReference type="GO" id="GO:0047938">
    <property type="term" value="F:glucose-6-phosphate 1-epimerase activity"/>
    <property type="evidence" value="ECO:0007669"/>
    <property type="project" value="UniProtKB-EC"/>
</dbReference>
<dbReference type="PANTHER" id="PTHR11122:SF13">
    <property type="entry name" value="GLUCOSE-6-PHOSPHATE 1-EPIMERASE"/>
    <property type="match status" value="1"/>
</dbReference>
<dbReference type="GO" id="GO:0005737">
    <property type="term" value="C:cytoplasm"/>
    <property type="evidence" value="ECO:0007669"/>
    <property type="project" value="TreeGrafter"/>
</dbReference>
<keyword evidence="4" id="KW-0413">Isomerase</keyword>
<dbReference type="InterPro" id="IPR008183">
    <property type="entry name" value="Aldose_1/G6P_1-epimerase"/>
</dbReference>
<evidence type="ECO:0000313" key="5">
    <source>
        <dbReference type="EMBL" id="CAD9014062.1"/>
    </source>
</evidence>
<proteinExistence type="inferred from homology"/>
<sequence>MSVYFFSMWSSAGFTGGLAPSMFAAAPASVLPSIFGAPATYAGPASYAFPSTYGPWPVSLPQPLMAPTDTLASHVYSGFTTPFGLPQTADVTEEECGSGKKVILRHSSGAQVAVYLHGAHVAEWVTKDGKRPMYTSPQAIIAEGKAIRGGVPVCWPQFADMGRLGQHGIMRTQTNFVVDSSYVLDGAASVVLRSQSDEATKSKWPFDYDFLYIVTLTETNLVCSIKVTNTGSEAFPFTTALHTYFTVSDINKCSITGLKGLEYYDKVKGSILCKMPEDEEHFRIDQEVDRIYLKAKGPMKIHDDETGTTTTITHSGFTDAVVWNPWIDKAAALGDLPDEDYTKFLCIESASIGGIDEASHPCLEAGGVWEANMILTCQ</sequence>
<dbReference type="InterPro" id="IPR025532">
    <property type="entry name" value="G6P_1-epimerase"/>
</dbReference>
<dbReference type="Pfam" id="PF01263">
    <property type="entry name" value="Aldose_epim"/>
    <property type="match status" value="1"/>
</dbReference>
<evidence type="ECO:0000256" key="3">
    <source>
        <dbReference type="ARBA" id="ARBA00012083"/>
    </source>
</evidence>
<dbReference type="CDD" id="cd09020">
    <property type="entry name" value="D-hex-6-P-epi_like"/>
    <property type="match status" value="1"/>
</dbReference>
<dbReference type="AlphaFoldDB" id="A0A7S1NDJ6"/>
<protein>
    <recommendedName>
        <fullName evidence="3">glucose-6-phosphate 1-epimerase</fullName>
        <ecNumber evidence="3">5.1.3.15</ecNumber>
    </recommendedName>
</protein>
<dbReference type="SUPFAM" id="SSF74650">
    <property type="entry name" value="Galactose mutarotase-like"/>
    <property type="match status" value="1"/>
</dbReference>
<evidence type="ECO:0000256" key="1">
    <source>
        <dbReference type="ARBA" id="ARBA00001096"/>
    </source>
</evidence>
<dbReference type="InterPro" id="IPR011013">
    <property type="entry name" value="Gal_mutarotase_sf_dom"/>
</dbReference>
<accession>A0A7S1NDJ6</accession>
<evidence type="ECO:0000256" key="4">
    <source>
        <dbReference type="ARBA" id="ARBA00023235"/>
    </source>
</evidence>
<comment type="similarity">
    <text evidence="2">Belongs to the glucose-6-phosphate 1-epimerase family.</text>
</comment>
<dbReference type="EMBL" id="HBGA01067382">
    <property type="protein sequence ID" value="CAD9014062.1"/>
    <property type="molecule type" value="Transcribed_RNA"/>
</dbReference>
<comment type="catalytic activity">
    <reaction evidence="1">
        <text>alpha-D-glucose 6-phosphate = beta-D-glucose 6-phosphate</text>
        <dbReference type="Rhea" id="RHEA:16249"/>
        <dbReference type="ChEBI" id="CHEBI:58225"/>
        <dbReference type="ChEBI" id="CHEBI:58247"/>
        <dbReference type="EC" id="5.1.3.15"/>
    </reaction>
</comment>
<gene>
    <name evidence="5" type="ORF">EGYM00392_LOCUS25166</name>
</gene>
<reference evidence="5" key="1">
    <citation type="submission" date="2021-01" db="EMBL/GenBank/DDBJ databases">
        <authorList>
            <person name="Corre E."/>
            <person name="Pelletier E."/>
            <person name="Niang G."/>
            <person name="Scheremetjew M."/>
            <person name="Finn R."/>
            <person name="Kale V."/>
            <person name="Holt S."/>
            <person name="Cochrane G."/>
            <person name="Meng A."/>
            <person name="Brown T."/>
            <person name="Cohen L."/>
        </authorList>
    </citation>
    <scope>NUCLEOTIDE SEQUENCE</scope>
    <source>
        <strain evidence="5">NIES-381</strain>
    </source>
</reference>
<name>A0A7S1NDJ6_9EUGL</name>
<organism evidence="5">
    <name type="scientific">Eutreptiella gymnastica</name>
    <dbReference type="NCBI Taxonomy" id="73025"/>
    <lineage>
        <taxon>Eukaryota</taxon>
        <taxon>Discoba</taxon>
        <taxon>Euglenozoa</taxon>
        <taxon>Euglenida</taxon>
        <taxon>Spirocuta</taxon>
        <taxon>Euglenophyceae</taxon>
        <taxon>Eutreptiales</taxon>
        <taxon>Eutreptiaceae</taxon>
        <taxon>Eutreptiella</taxon>
    </lineage>
</organism>
<evidence type="ECO:0000256" key="2">
    <source>
        <dbReference type="ARBA" id="ARBA00005866"/>
    </source>
</evidence>
<dbReference type="GO" id="GO:0030246">
    <property type="term" value="F:carbohydrate binding"/>
    <property type="evidence" value="ECO:0007669"/>
    <property type="project" value="InterPro"/>
</dbReference>
<dbReference type="InterPro" id="IPR014718">
    <property type="entry name" value="GH-type_carb-bd"/>
</dbReference>